<evidence type="ECO:0000313" key="1">
    <source>
        <dbReference type="EMBL" id="RYQ85796.1"/>
    </source>
</evidence>
<keyword evidence="2" id="KW-1185">Reference proteome</keyword>
<gene>
    <name evidence="1" type="ORF">Ahy_B10g105405</name>
</gene>
<evidence type="ECO:0000313" key="2">
    <source>
        <dbReference type="Proteomes" id="UP000289738"/>
    </source>
</evidence>
<dbReference type="Gramene" id="arahy.Tifrunner.gnm2.ann2.Ah20g421800.1">
    <property type="protein sequence ID" value="arahy.Tifrunner.gnm2.ann2.Ah20g421800.1-CDS"/>
    <property type="gene ID" value="arahy.Tifrunner.gnm2.ann2.Ah20g421800"/>
</dbReference>
<dbReference type="EMBL" id="SDMP01000020">
    <property type="protein sequence ID" value="RYQ85796.1"/>
    <property type="molecule type" value="Genomic_DNA"/>
</dbReference>
<comment type="caution">
    <text evidence="1">The sequence shown here is derived from an EMBL/GenBank/DDBJ whole genome shotgun (WGS) entry which is preliminary data.</text>
</comment>
<name>A0A444X7X6_ARAHY</name>
<organism evidence="1 2">
    <name type="scientific">Arachis hypogaea</name>
    <name type="common">Peanut</name>
    <dbReference type="NCBI Taxonomy" id="3818"/>
    <lineage>
        <taxon>Eukaryota</taxon>
        <taxon>Viridiplantae</taxon>
        <taxon>Streptophyta</taxon>
        <taxon>Embryophyta</taxon>
        <taxon>Tracheophyta</taxon>
        <taxon>Spermatophyta</taxon>
        <taxon>Magnoliopsida</taxon>
        <taxon>eudicotyledons</taxon>
        <taxon>Gunneridae</taxon>
        <taxon>Pentapetalae</taxon>
        <taxon>rosids</taxon>
        <taxon>fabids</taxon>
        <taxon>Fabales</taxon>
        <taxon>Fabaceae</taxon>
        <taxon>Papilionoideae</taxon>
        <taxon>50 kb inversion clade</taxon>
        <taxon>dalbergioids sensu lato</taxon>
        <taxon>Dalbergieae</taxon>
        <taxon>Pterocarpus clade</taxon>
        <taxon>Arachis</taxon>
    </lineage>
</organism>
<protein>
    <submittedName>
        <fullName evidence="1">Uncharacterized protein</fullName>
    </submittedName>
</protein>
<sequence length="152" mass="17471">MGVVGGVWLSLGMVPQPHNLRLSNPSLLIALRPFVMRSRFGYSCFMPFGISRRQQYRNSLGFPSFPSTTPSLKLTERNECLSEPNVRWRDFKARVKSISPAFDKRSSDTEIIRIDQSENTNSTSIQLDGLEPPLRRLLHRSRRVDPKGRILW</sequence>
<accession>A0A444X7X6</accession>
<proteinExistence type="predicted"/>
<dbReference type="AlphaFoldDB" id="A0A444X7X6"/>
<dbReference type="Proteomes" id="UP000289738">
    <property type="component" value="Chromosome B10"/>
</dbReference>
<reference evidence="1 2" key="1">
    <citation type="submission" date="2019-01" db="EMBL/GenBank/DDBJ databases">
        <title>Sequencing of cultivated peanut Arachis hypogaea provides insights into genome evolution and oil improvement.</title>
        <authorList>
            <person name="Chen X."/>
        </authorList>
    </citation>
    <scope>NUCLEOTIDE SEQUENCE [LARGE SCALE GENOMIC DNA]</scope>
    <source>
        <strain evidence="2">cv. Fuhuasheng</strain>
        <tissue evidence="1">Leaves</tissue>
    </source>
</reference>